<name>A0A0G2A2Z0_9BACT</name>
<sequence length="85" mass="9355">MSFADDGEYKNPSRKARSFWLKCLGALDVHGAGTPIGVLNVERHSVAFAEFVITNADESRGMKERVFLLAFDGDEAEPFVCQSSD</sequence>
<dbReference type="EMBL" id="LCRN01000046">
    <property type="protein sequence ID" value="KKW35207.1"/>
    <property type="molecule type" value="Genomic_DNA"/>
</dbReference>
<accession>A0A0G2A2Z0</accession>
<organism evidence="1 2">
    <name type="scientific">Candidatus Uhrbacteria bacterium GW2011_GWC2_53_7</name>
    <dbReference type="NCBI Taxonomy" id="1618986"/>
    <lineage>
        <taxon>Bacteria</taxon>
        <taxon>Candidatus Uhriibacteriota</taxon>
    </lineage>
</organism>
<dbReference type="Proteomes" id="UP000033865">
    <property type="component" value="Unassembled WGS sequence"/>
</dbReference>
<evidence type="ECO:0000313" key="2">
    <source>
        <dbReference type="Proteomes" id="UP000033865"/>
    </source>
</evidence>
<dbReference type="AlphaFoldDB" id="A0A0G2A2Z0"/>
<proteinExistence type="predicted"/>
<evidence type="ECO:0000313" key="1">
    <source>
        <dbReference type="EMBL" id="KKW35207.1"/>
    </source>
</evidence>
<protein>
    <submittedName>
        <fullName evidence="1">Uncharacterized protein</fullName>
    </submittedName>
</protein>
<comment type="caution">
    <text evidence="1">The sequence shown here is derived from an EMBL/GenBank/DDBJ whole genome shotgun (WGS) entry which is preliminary data.</text>
</comment>
<reference evidence="1 2" key="1">
    <citation type="journal article" date="2015" name="Nature">
        <title>rRNA introns, odd ribosomes, and small enigmatic genomes across a large radiation of phyla.</title>
        <authorList>
            <person name="Brown C.T."/>
            <person name="Hug L.A."/>
            <person name="Thomas B.C."/>
            <person name="Sharon I."/>
            <person name="Castelle C.J."/>
            <person name="Singh A."/>
            <person name="Wilkins M.J."/>
            <person name="Williams K.H."/>
            <person name="Banfield J.F."/>
        </authorList>
    </citation>
    <scope>NUCLEOTIDE SEQUENCE [LARGE SCALE GENOMIC DNA]</scope>
</reference>
<gene>
    <name evidence="1" type="ORF">UY82_C0046G0009</name>
</gene>